<comment type="function">
    <text evidence="4 14">Catalyzes ATP-dependent phosphorylation of adenosylcobinamide and addition of GMP to adenosylcobinamide phosphate.</text>
</comment>
<keyword evidence="12 14" id="KW-0067">ATP-binding</keyword>
<dbReference type="InterPro" id="IPR003203">
    <property type="entry name" value="CobU/CobP"/>
</dbReference>
<keyword evidence="11 14" id="KW-0418">Kinase</keyword>
<accession>A0AA37T0P4</accession>
<gene>
    <name evidence="17" type="primary">cobU</name>
    <name evidence="17" type="ORF">GCM10007852_25180</name>
</gene>
<evidence type="ECO:0000256" key="14">
    <source>
        <dbReference type="PIRNR" id="PIRNR006135"/>
    </source>
</evidence>
<evidence type="ECO:0000256" key="7">
    <source>
        <dbReference type="ARBA" id="ARBA00007490"/>
    </source>
</evidence>
<evidence type="ECO:0000313" key="18">
    <source>
        <dbReference type="Proteomes" id="UP001156601"/>
    </source>
</evidence>
<dbReference type="PIRSF" id="PIRSF006135">
    <property type="entry name" value="CobU"/>
    <property type="match status" value="1"/>
</dbReference>
<dbReference type="CDD" id="cd00544">
    <property type="entry name" value="CobU"/>
    <property type="match status" value="1"/>
</dbReference>
<evidence type="ECO:0000256" key="8">
    <source>
        <dbReference type="ARBA" id="ARBA00022573"/>
    </source>
</evidence>
<evidence type="ECO:0000256" key="2">
    <source>
        <dbReference type="ARBA" id="ARBA00000711"/>
    </source>
</evidence>
<evidence type="ECO:0000256" key="4">
    <source>
        <dbReference type="ARBA" id="ARBA00003889"/>
    </source>
</evidence>
<feature type="binding site" evidence="16">
    <location>
        <begin position="36"/>
        <end position="38"/>
    </location>
    <ligand>
        <name>GTP</name>
        <dbReference type="ChEBI" id="CHEBI:37565"/>
    </ligand>
</feature>
<dbReference type="EC" id="2.7.7.62" evidence="14"/>
<proteinExistence type="inferred from homology"/>
<sequence>MIYLILGGARSGKSQYATQIATQLSESDGLQVSYIAPATAIDDEMKARIQRHQRERPDTWHLIEEPLAVSTAIRRTNDTQIVLVDCLTLWLNNQIYHCPNQDFECLFADLIAAASASKSHIIFVSNEVGLGVIPMGEVTRQFVDQAGWMNQAIAKAADEVKFIAAGLPMSLKSRTNKVPMSAANAEQTSKRRE</sequence>
<evidence type="ECO:0000256" key="16">
    <source>
        <dbReference type="PIRSR" id="PIRSR006135-2"/>
    </source>
</evidence>
<dbReference type="GO" id="GO:0009236">
    <property type="term" value="P:cobalamin biosynthetic process"/>
    <property type="evidence" value="ECO:0007669"/>
    <property type="project" value="UniProtKB-UniRule"/>
</dbReference>
<dbReference type="Proteomes" id="UP001156601">
    <property type="component" value="Unassembled WGS sequence"/>
</dbReference>
<evidence type="ECO:0000256" key="13">
    <source>
        <dbReference type="ARBA" id="ARBA00023134"/>
    </source>
</evidence>
<feature type="binding site" evidence="16">
    <location>
        <position position="64"/>
    </location>
    <ligand>
        <name>GTP</name>
        <dbReference type="ChEBI" id="CHEBI:37565"/>
    </ligand>
</feature>
<dbReference type="RefSeq" id="WP_284217956.1">
    <property type="nucleotide sequence ID" value="NZ_BSOT01000006.1"/>
</dbReference>
<evidence type="ECO:0000256" key="3">
    <source>
        <dbReference type="ARBA" id="ARBA00001522"/>
    </source>
</evidence>
<dbReference type="AlphaFoldDB" id="A0AA37T0P4"/>
<comment type="similarity">
    <text evidence="7 14">Belongs to the CobU/CobP family.</text>
</comment>
<feature type="binding site" evidence="16">
    <location>
        <position position="85"/>
    </location>
    <ligand>
        <name>GTP</name>
        <dbReference type="ChEBI" id="CHEBI:37565"/>
    </ligand>
</feature>
<protein>
    <recommendedName>
        <fullName evidence="14">Bifunctional adenosylcobalamin biosynthesis protein</fullName>
        <ecNumber evidence="14">2.7.1.156</ecNumber>
        <ecNumber evidence="14">2.7.7.62</ecNumber>
    </recommendedName>
</protein>
<keyword evidence="13 14" id="KW-0342">GTP-binding</keyword>
<dbReference type="GO" id="GO:0043752">
    <property type="term" value="F:adenosylcobinamide kinase activity"/>
    <property type="evidence" value="ECO:0007669"/>
    <property type="project" value="UniProtKB-EC"/>
</dbReference>
<dbReference type="Pfam" id="PF02283">
    <property type="entry name" value="CobU"/>
    <property type="match status" value="1"/>
</dbReference>
<dbReference type="EC" id="2.7.1.156" evidence="14"/>
<dbReference type="EMBL" id="BSOT01000006">
    <property type="protein sequence ID" value="GLR71610.1"/>
    <property type="molecule type" value="Genomic_DNA"/>
</dbReference>
<reference evidence="17" key="2">
    <citation type="submission" date="2023-01" db="EMBL/GenBank/DDBJ databases">
        <title>Draft genome sequence of Agaribacter marinus strain NBRC 110023.</title>
        <authorList>
            <person name="Sun Q."/>
            <person name="Mori K."/>
        </authorList>
    </citation>
    <scope>NUCLEOTIDE SEQUENCE</scope>
    <source>
        <strain evidence="17">NBRC 110023</strain>
    </source>
</reference>
<comment type="caution">
    <text evidence="17">The sequence shown here is derived from an EMBL/GenBank/DDBJ whole genome shotgun (WGS) entry which is preliminary data.</text>
</comment>
<reference evidence="17" key="1">
    <citation type="journal article" date="2014" name="Int. J. Syst. Evol. Microbiol.">
        <title>Complete genome sequence of Corynebacterium casei LMG S-19264T (=DSM 44701T), isolated from a smear-ripened cheese.</title>
        <authorList>
            <consortium name="US DOE Joint Genome Institute (JGI-PGF)"/>
            <person name="Walter F."/>
            <person name="Albersmeier A."/>
            <person name="Kalinowski J."/>
            <person name="Ruckert C."/>
        </authorList>
    </citation>
    <scope>NUCLEOTIDE SEQUENCE</scope>
    <source>
        <strain evidence="17">NBRC 110023</strain>
    </source>
</reference>
<evidence type="ECO:0000256" key="12">
    <source>
        <dbReference type="ARBA" id="ARBA00022840"/>
    </source>
</evidence>
<evidence type="ECO:0000256" key="10">
    <source>
        <dbReference type="ARBA" id="ARBA00022741"/>
    </source>
</evidence>
<name>A0AA37T0P4_9ALTE</name>
<feature type="active site" description="GMP-histidine intermediate" evidence="15">
    <location>
        <position position="52"/>
    </location>
</feature>
<keyword evidence="18" id="KW-1185">Reference proteome</keyword>
<evidence type="ECO:0000256" key="9">
    <source>
        <dbReference type="ARBA" id="ARBA00022679"/>
    </source>
</evidence>
<comment type="catalytic activity">
    <reaction evidence="3">
        <text>adenosylcob(III)inamide + GTP = adenosylcob(III)inamide phosphate + GDP + H(+)</text>
        <dbReference type="Rhea" id="RHEA:15765"/>
        <dbReference type="ChEBI" id="CHEBI:2480"/>
        <dbReference type="ChEBI" id="CHEBI:15378"/>
        <dbReference type="ChEBI" id="CHEBI:37565"/>
        <dbReference type="ChEBI" id="CHEBI:58189"/>
        <dbReference type="ChEBI" id="CHEBI:58502"/>
        <dbReference type="EC" id="2.7.1.156"/>
    </reaction>
</comment>
<evidence type="ECO:0000256" key="15">
    <source>
        <dbReference type="PIRSR" id="PIRSR006135-1"/>
    </source>
</evidence>
<keyword evidence="8 14" id="KW-0169">Cobalamin biosynthesis</keyword>
<keyword evidence="9 14" id="KW-0808">Transferase</keyword>
<dbReference type="NCBIfam" id="NF004469">
    <property type="entry name" value="PRK05800.1"/>
    <property type="match status" value="1"/>
</dbReference>
<organism evidence="17 18">
    <name type="scientific">Agaribacter marinus</name>
    <dbReference type="NCBI Taxonomy" id="1431249"/>
    <lineage>
        <taxon>Bacteria</taxon>
        <taxon>Pseudomonadati</taxon>
        <taxon>Pseudomonadota</taxon>
        <taxon>Gammaproteobacteria</taxon>
        <taxon>Alteromonadales</taxon>
        <taxon>Alteromonadaceae</taxon>
        <taxon>Agaribacter</taxon>
    </lineage>
</organism>
<dbReference type="GO" id="GO:0005524">
    <property type="term" value="F:ATP binding"/>
    <property type="evidence" value="ECO:0007669"/>
    <property type="project" value="UniProtKB-UniRule"/>
</dbReference>
<evidence type="ECO:0000256" key="6">
    <source>
        <dbReference type="ARBA" id="ARBA00005159"/>
    </source>
</evidence>
<dbReference type="PANTHER" id="PTHR34848:SF1">
    <property type="entry name" value="BIFUNCTIONAL ADENOSYLCOBALAMIN BIOSYNTHESIS PROTEIN COBU"/>
    <property type="match status" value="1"/>
</dbReference>
<dbReference type="GO" id="GO:0008820">
    <property type="term" value="F:cobinamide phosphate guanylyltransferase activity"/>
    <property type="evidence" value="ECO:0007669"/>
    <property type="project" value="UniProtKB-UniRule"/>
</dbReference>
<evidence type="ECO:0000256" key="11">
    <source>
        <dbReference type="ARBA" id="ARBA00022777"/>
    </source>
</evidence>
<dbReference type="InterPro" id="IPR027417">
    <property type="entry name" value="P-loop_NTPase"/>
</dbReference>
<comment type="catalytic activity">
    <reaction evidence="2 14">
        <text>adenosylcob(III)inamide phosphate + GTP + H(+) = adenosylcob(III)inamide-GDP + diphosphate</text>
        <dbReference type="Rhea" id="RHEA:22712"/>
        <dbReference type="ChEBI" id="CHEBI:15378"/>
        <dbReference type="ChEBI" id="CHEBI:33019"/>
        <dbReference type="ChEBI" id="CHEBI:37565"/>
        <dbReference type="ChEBI" id="CHEBI:58502"/>
        <dbReference type="ChEBI" id="CHEBI:60487"/>
        <dbReference type="EC" id="2.7.7.62"/>
    </reaction>
</comment>
<dbReference type="Gene3D" id="3.40.50.300">
    <property type="entry name" value="P-loop containing nucleotide triphosphate hydrolases"/>
    <property type="match status" value="1"/>
</dbReference>
<evidence type="ECO:0000256" key="5">
    <source>
        <dbReference type="ARBA" id="ARBA00004692"/>
    </source>
</evidence>
<dbReference type="SUPFAM" id="SSF52540">
    <property type="entry name" value="P-loop containing nucleoside triphosphate hydrolases"/>
    <property type="match status" value="1"/>
</dbReference>
<dbReference type="GO" id="GO:0005525">
    <property type="term" value="F:GTP binding"/>
    <property type="evidence" value="ECO:0007669"/>
    <property type="project" value="UniProtKB-UniRule"/>
</dbReference>
<comment type="pathway">
    <text evidence="5 14">Cofactor biosynthesis; adenosylcobalamin biosynthesis; adenosylcobalamin from cob(II)yrinate a,c-diamide: step 6/7.</text>
</comment>
<comment type="pathway">
    <text evidence="6 14">Cofactor biosynthesis; adenosylcobalamin biosynthesis; adenosylcobalamin from cob(II)yrinate a,c-diamide: step 5/7.</text>
</comment>
<evidence type="ECO:0000256" key="1">
    <source>
        <dbReference type="ARBA" id="ARBA00000312"/>
    </source>
</evidence>
<dbReference type="PANTHER" id="PTHR34848">
    <property type="match status" value="1"/>
</dbReference>
<comment type="catalytic activity">
    <reaction evidence="1 14">
        <text>adenosylcob(III)inamide + ATP = adenosylcob(III)inamide phosphate + ADP + H(+)</text>
        <dbReference type="Rhea" id="RHEA:15769"/>
        <dbReference type="ChEBI" id="CHEBI:2480"/>
        <dbReference type="ChEBI" id="CHEBI:15378"/>
        <dbReference type="ChEBI" id="CHEBI:30616"/>
        <dbReference type="ChEBI" id="CHEBI:58502"/>
        <dbReference type="ChEBI" id="CHEBI:456216"/>
        <dbReference type="EC" id="2.7.1.156"/>
    </reaction>
</comment>
<evidence type="ECO:0000313" key="17">
    <source>
        <dbReference type="EMBL" id="GLR71610.1"/>
    </source>
</evidence>
<keyword evidence="10 14" id="KW-0547">Nucleotide-binding</keyword>
<feature type="binding site" evidence="16">
    <location>
        <begin position="7"/>
        <end position="14"/>
    </location>
    <ligand>
        <name>GTP</name>
        <dbReference type="ChEBI" id="CHEBI:37565"/>
    </ligand>
</feature>